<dbReference type="NCBIfam" id="TIGR01511">
    <property type="entry name" value="ATPase-IB1_Cu"/>
    <property type="match status" value="1"/>
</dbReference>
<dbReference type="Gene3D" id="3.30.70.100">
    <property type="match status" value="2"/>
</dbReference>
<dbReference type="Gene3D" id="2.70.150.10">
    <property type="entry name" value="Calcium-transporting ATPase, cytoplasmic transduction domain A"/>
    <property type="match status" value="1"/>
</dbReference>
<dbReference type="GO" id="GO:0140581">
    <property type="term" value="F:P-type monovalent copper transporter activity"/>
    <property type="evidence" value="ECO:0007669"/>
    <property type="project" value="UniProtKB-EC"/>
</dbReference>
<dbReference type="InterPro" id="IPR001757">
    <property type="entry name" value="P_typ_ATPase"/>
</dbReference>
<keyword evidence="17" id="KW-1185">Reference proteome</keyword>
<keyword evidence="9 14" id="KW-0067">ATP-binding</keyword>
<keyword evidence="13 14" id="KW-0472">Membrane</keyword>
<dbReference type="InterPro" id="IPR059000">
    <property type="entry name" value="ATPase_P-type_domA"/>
</dbReference>
<dbReference type="InterPro" id="IPR023298">
    <property type="entry name" value="ATPase_P-typ_TM_dom_sf"/>
</dbReference>
<dbReference type="RefSeq" id="WP_199025390.1">
    <property type="nucleotide sequence ID" value="NZ_JAELVR010000009.1"/>
</dbReference>
<dbReference type="PROSITE" id="PS01047">
    <property type="entry name" value="HMA_1"/>
    <property type="match status" value="1"/>
</dbReference>
<dbReference type="Pfam" id="PF00403">
    <property type="entry name" value="HMA"/>
    <property type="match status" value="2"/>
</dbReference>
<feature type="domain" description="HMA" evidence="15">
    <location>
        <begin position="5"/>
        <end position="69"/>
    </location>
</feature>
<feature type="transmembrane region" description="Helical" evidence="14">
    <location>
        <begin position="785"/>
        <end position="807"/>
    </location>
</feature>
<dbReference type="FunFam" id="2.70.150.10:FF:000020">
    <property type="entry name" value="Copper-exporting P-type ATPase A"/>
    <property type="match status" value="1"/>
</dbReference>
<comment type="similarity">
    <text evidence="2 14">Belongs to the cation transport ATPase (P-type) (TC 3.A.3) family. Type IB subfamily.</text>
</comment>
<dbReference type="SFLD" id="SFLDF00027">
    <property type="entry name" value="p-type_atpase"/>
    <property type="match status" value="1"/>
</dbReference>
<dbReference type="NCBIfam" id="TIGR01494">
    <property type="entry name" value="ATPase_P-type"/>
    <property type="match status" value="1"/>
</dbReference>
<dbReference type="Gene3D" id="3.40.1110.10">
    <property type="entry name" value="Calcium-transporting ATPase, cytoplasmic domain N"/>
    <property type="match status" value="1"/>
</dbReference>
<sequence length="835" mass="86371">MPEDTLVTLPLDGLNCAGCVGRAERAVQAVPGIGSVAVNLATRKGTVDLGTARLSEVADALAQAGYPARQETVMLDISGMTCAGCAGRIERALATLPGVVDASVNFASRTAHVTVLSGAAEQDTLVRAVSDAGYEARVQTIDAPMREDASEEAELVTARRAALVALVLAAPVFLLEMGGHLVPALHHLIGQSIGHQTSWMIQFVLTTAVLAGPGRAFFAKGVPALLRGAPDMNSLVALGTSAAWGYSTVALFAPALLPDTARAVYFEAAAVIVALVLVGRWLEARARGRTGAAIRRLVGLQPKTTRVERDGTVIETPIAEVRVEDILHLRPGERVALDGAVIEGESFIDESMITGEPAPVAKRDGDWVVAGTVNGSGFLRYRAEKVGRDTMLAQIIAMVQQAQGAKLPIQALADKVVRVFVPVVMAIALLTVAVWLLVGPDPALSFALIAGVSVLIIACPCAMGLATPTSIMVGTGRAADMGVLFRRGDALQTLGEVRMLAFDKTGTLTLGRPVLTDFVPAPGLDEESLLRMVAAAESRSEHPIARAIMAAAEARGLDLPVAEKVEALSGLGLQAQVEGHALLIGSARLMRENGVSSEGLSARYESLQADGKTPVLVACDGKIAALFGAADPVKPGARAALAALKDEGVEVAMITGDAKGTALAVARQLGIDHVEAEVLPGGKRDAVQRLRAAHGSVGFVGDGINDAPALAEADVGLAIGTGTDVAIESADVVLVSGDLAGAVNALAISRATLRNIRQNLFWAFAYNTALIPVAAGVLYPVTGLMLSPMLAAGAMAMSSLFVLSNALRLRAVQPLLREERPAAVSDIPAQPVAAE</sequence>
<dbReference type="InterPro" id="IPR044492">
    <property type="entry name" value="P_typ_ATPase_HD_dom"/>
</dbReference>
<evidence type="ECO:0000256" key="11">
    <source>
        <dbReference type="ARBA" id="ARBA00022989"/>
    </source>
</evidence>
<dbReference type="CDD" id="cd00371">
    <property type="entry name" value="HMA"/>
    <property type="match status" value="2"/>
</dbReference>
<dbReference type="CDD" id="cd02094">
    <property type="entry name" value="P-type_ATPase_Cu-like"/>
    <property type="match status" value="1"/>
</dbReference>
<evidence type="ECO:0000256" key="8">
    <source>
        <dbReference type="ARBA" id="ARBA00022741"/>
    </source>
</evidence>
<keyword evidence="7 14" id="KW-0479">Metal-binding</keyword>
<evidence type="ECO:0000256" key="3">
    <source>
        <dbReference type="ARBA" id="ARBA00012517"/>
    </source>
</evidence>
<dbReference type="SUPFAM" id="SSF55008">
    <property type="entry name" value="HMA, heavy metal-associated domain"/>
    <property type="match status" value="2"/>
</dbReference>
<feature type="domain" description="HMA" evidence="15">
    <location>
        <begin position="71"/>
        <end position="137"/>
    </location>
</feature>
<dbReference type="PRINTS" id="PR00120">
    <property type="entry name" value="HATPASE"/>
</dbReference>
<comment type="subcellular location">
    <subcellularLocation>
        <location evidence="1">Cell membrane</location>
        <topology evidence="1">Multi-pass membrane protein</topology>
    </subcellularLocation>
</comment>
<dbReference type="InterPro" id="IPR008250">
    <property type="entry name" value="ATPase_P-typ_transduc_dom_A_sf"/>
</dbReference>
<dbReference type="AlphaFoldDB" id="A0A8J7JDK3"/>
<feature type="transmembrane region" description="Helical" evidence="14">
    <location>
        <begin position="263"/>
        <end position="282"/>
    </location>
</feature>
<reference evidence="16" key="1">
    <citation type="submission" date="2020-12" db="EMBL/GenBank/DDBJ databases">
        <title>Sedimentitalea sp. nov., isolated from sand in Incheon.</title>
        <authorList>
            <person name="Kim W."/>
        </authorList>
    </citation>
    <scope>NUCLEOTIDE SEQUENCE</scope>
    <source>
        <strain evidence="16">CAU 1593</strain>
    </source>
</reference>
<feature type="transmembrane region" description="Helical" evidence="14">
    <location>
        <begin position="234"/>
        <end position="257"/>
    </location>
</feature>
<evidence type="ECO:0000256" key="1">
    <source>
        <dbReference type="ARBA" id="ARBA00004651"/>
    </source>
</evidence>
<dbReference type="SFLD" id="SFLDG00002">
    <property type="entry name" value="C1.7:_P-type_atpase_like"/>
    <property type="match status" value="1"/>
</dbReference>
<dbReference type="InterPro" id="IPR036163">
    <property type="entry name" value="HMA_dom_sf"/>
</dbReference>
<organism evidence="16 17">
    <name type="scientific">Sedimentitalea arenosa</name>
    <dbReference type="NCBI Taxonomy" id="2798803"/>
    <lineage>
        <taxon>Bacteria</taxon>
        <taxon>Pseudomonadati</taxon>
        <taxon>Pseudomonadota</taxon>
        <taxon>Alphaproteobacteria</taxon>
        <taxon>Rhodobacterales</taxon>
        <taxon>Paracoccaceae</taxon>
        <taxon>Sedimentitalea</taxon>
    </lineage>
</organism>
<keyword evidence="10" id="KW-1278">Translocase</keyword>
<dbReference type="InterPro" id="IPR023214">
    <property type="entry name" value="HAD_sf"/>
</dbReference>
<keyword evidence="6 14" id="KW-0812">Transmembrane</keyword>
<dbReference type="PRINTS" id="PR00119">
    <property type="entry name" value="CATATPASE"/>
</dbReference>
<evidence type="ECO:0000256" key="9">
    <source>
        <dbReference type="ARBA" id="ARBA00022840"/>
    </source>
</evidence>
<dbReference type="EC" id="7.2.2.8" evidence="3"/>
<dbReference type="GO" id="GO:0055070">
    <property type="term" value="P:copper ion homeostasis"/>
    <property type="evidence" value="ECO:0007669"/>
    <property type="project" value="TreeGrafter"/>
</dbReference>
<dbReference type="PROSITE" id="PS50846">
    <property type="entry name" value="HMA_2"/>
    <property type="match status" value="2"/>
</dbReference>
<dbReference type="EMBL" id="JAELVR010000009">
    <property type="protein sequence ID" value="MBJ6372509.1"/>
    <property type="molecule type" value="Genomic_DNA"/>
</dbReference>
<keyword evidence="12" id="KW-0406">Ion transport</keyword>
<evidence type="ECO:0000256" key="10">
    <source>
        <dbReference type="ARBA" id="ARBA00022967"/>
    </source>
</evidence>
<dbReference type="GO" id="GO:0060003">
    <property type="term" value="P:copper ion export"/>
    <property type="evidence" value="ECO:0007669"/>
    <property type="project" value="UniProtKB-ARBA"/>
</dbReference>
<keyword evidence="8 14" id="KW-0547">Nucleotide-binding</keyword>
<name>A0A8J7JDK3_9RHOB</name>
<dbReference type="FunFam" id="3.30.70.100:FF:000005">
    <property type="entry name" value="Copper-exporting P-type ATPase A"/>
    <property type="match status" value="1"/>
</dbReference>
<feature type="transmembrane region" description="Helical" evidence="14">
    <location>
        <begin position="416"/>
        <end position="438"/>
    </location>
</feature>
<dbReference type="Pfam" id="PF00702">
    <property type="entry name" value="Hydrolase"/>
    <property type="match status" value="1"/>
</dbReference>
<gene>
    <name evidence="16" type="ORF">JF290_13325</name>
</gene>
<comment type="caution">
    <text evidence="16">The sequence shown here is derived from an EMBL/GenBank/DDBJ whole genome shotgun (WGS) entry which is preliminary data.</text>
</comment>
<evidence type="ECO:0000313" key="17">
    <source>
        <dbReference type="Proteomes" id="UP000619079"/>
    </source>
</evidence>
<evidence type="ECO:0000313" key="16">
    <source>
        <dbReference type="EMBL" id="MBJ6372509.1"/>
    </source>
</evidence>
<dbReference type="GO" id="GO:0043682">
    <property type="term" value="F:P-type divalent copper transporter activity"/>
    <property type="evidence" value="ECO:0007669"/>
    <property type="project" value="TreeGrafter"/>
</dbReference>
<dbReference type="NCBIfam" id="TIGR01525">
    <property type="entry name" value="ATPase-IB_hvy"/>
    <property type="match status" value="1"/>
</dbReference>
<dbReference type="Proteomes" id="UP000619079">
    <property type="component" value="Unassembled WGS sequence"/>
</dbReference>
<dbReference type="InterPro" id="IPR027256">
    <property type="entry name" value="P-typ_ATPase_IB"/>
</dbReference>
<dbReference type="GO" id="GO:0005507">
    <property type="term" value="F:copper ion binding"/>
    <property type="evidence" value="ECO:0007669"/>
    <property type="project" value="TreeGrafter"/>
</dbReference>
<feature type="transmembrane region" description="Helical" evidence="14">
    <location>
        <begin position="760"/>
        <end position="779"/>
    </location>
</feature>
<dbReference type="SFLD" id="SFLDS00003">
    <property type="entry name" value="Haloacid_Dehalogenase"/>
    <property type="match status" value="1"/>
</dbReference>
<dbReference type="GO" id="GO:0005524">
    <property type="term" value="F:ATP binding"/>
    <property type="evidence" value="ECO:0007669"/>
    <property type="project" value="UniProtKB-UniRule"/>
</dbReference>
<dbReference type="SUPFAM" id="SSF56784">
    <property type="entry name" value="HAD-like"/>
    <property type="match status" value="1"/>
</dbReference>
<dbReference type="GO" id="GO:0005886">
    <property type="term" value="C:plasma membrane"/>
    <property type="evidence" value="ECO:0007669"/>
    <property type="project" value="UniProtKB-SubCell"/>
</dbReference>
<dbReference type="Gene3D" id="3.40.50.1000">
    <property type="entry name" value="HAD superfamily/HAD-like"/>
    <property type="match status" value="1"/>
</dbReference>
<dbReference type="SUPFAM" id="SSF81653">
    <property type="entry name" value="Calcium ATPase, transduction domain A"/>
    <property type="match status" value="1"/>
</dbReference>
<dbReference type="InterPro" id="IPR006121">
    <property type="entry name" value="HMA_dom"/>
</dbReference>
<protein>
    <recommendedName>
        <fullName evidence="3">P-type Cu(+) transporter</fullName>
        <ecNumber evidence="3">7.2.2.8</ecNumber>
    </recommendedName>
</protein>
<dbReference type="GO" id="GO:0016887">
    <property type="term" value="F:ATP hydrolysis activity"/>
    <property type="evidence" value="ECO:0007669"/>
    <property type="project" value="InterPro"/>
</dbReference>
<keyword evidence="4" id="KW-0813">Transport</keyword>
<evidence type="ECO:0000256" key="2">
    <source>
        <dbReference type="ARBA" id="ARBA00006024"/>
    </source>
</evidence>
<dbReference type="Pfam" id="PF00122">
    <property type="entry name" value="E1-E2_ATPase"/>
    <property type="match status" value="1"/>
</dbReference>
<evidence type="ECO:0000256" key="12">
    <source>
        <dbReference type="ARBA" id="ARBA00023065"/>
    </source>
</evidence>
<dbReference type="InterPro" id="IPR023299">
    <property type="entry name" value="ATPase_P-typ_cyto_dom_N"/>
</dbReference>
<proteinExistence type="inferred from homology"/>
<dbReference type="PROSITE" id="PS00154">
    <property type="entry name" value="ATPASE_E1_E2"/>
    <property type="match status" value="1"/>
</dbReference>
<dbReference type="InterPro" id="IPR036412">
    <property type="entry name" value="HAD-like_sf"/>
</dbReference>
<dbReference type="InterPro" id="IPR018303">
    <property type="entry name" value="ATPase_P-typ_P_site"/>
</dbReference>
<feature type="transmembrane region" description="Helical" evidence="14">
    <location>
        <begin position="199"/>
        <end position="222"/>
    </location>
</feature>
<accession>A0A8J7JDK3</accession>
<evidence type="ECO:0000256" key="4">
    <source>
        <dbReference type="ARBA" id="ARBA00022448"/>
    </source>
</evidence>
<feature type="transmembrane region" description="Helical" evidence="14">
    <location>
        <begin position="161"/>
        <end position="179"/>
    </location>
</feature>
<dbReference type="SUPFAM" id="SSF81665">
    <property type="entry name" value="Calcium ATPase, transmembrane domain M"/>
    <property type="match status" value="1"/>
</dbReference>
<feature type="transmembrane region" description="Helical" evidence="14">
    <location>
        <begin position="444"/>
        <end position="467"/>
    </location>
</feature>
<evidence type="ECO:0000256" key="6">
    <source>
        <dbReference type="ARBA" id="ARBA00022692"/>
    </source>
</evidence>
<keyword evidence="11 14" id="KW-1133">Transmembrane helix</keyword>
<dbReference type="PANTHER" id="PTHR43520">
    <property type="entry name" value="ATP7, ISOFORM B"/>
    <property type="match status" value="1"/>
</dbReference>
<evidence type="ECO:0000256" key="7">
    <source>
        <dbReference type="ARBA" id="ARBA00022723"/>
    </source>
</evidence>
<dbReference type="InterPro" id="IPR017969">
    <property type="entry name" value="Heavy-metal-associated_CS"/>
</dbReference>
<keyword evidence="5 14" id="KW-1003">Cell membrane</keyword>
<evidence type="ECO:0000259" key="15">
    <source>
        <dbReference type="PROSITE" id="PS50846"/>
    </source>
</evidence>
<evidence type="ECO:0000256" key="14">
    <source>
        <dbReference type="RuleBase" id="RU362081"/>
    </source>
</evidence>
<evidence type="ECO:0000256" key="13">
    <source>
        <dbReference type="ARBA" id="ARBA00023136"/>
    </source>
</evidence>
<dbReference type="PANTHER" id="PTHR43520:SF8">
    <property type="entry name" value="P-TYPE CU(+) TRANSPORTER"/>
    <property type="match status" value="1"/>
</dbReference>
<evidence type="ECO:0000256" key="5">
    <source>
        <dbReference type="ARBA" id="ARBA00022475"/>
    </source>
</evidence>